<feature type="transmembrane region" description="Helical" evidence="5">
    <location>
        <begin position="71"/>
        <end position="89"/>
    </location>
</feature>
<keyword evidence="5" id="KW-0472">Membrane</keyword>
<keyword evidence="5" id="KW-0812">Transmembrane</keyword>
<dbReference type="Pfam" id="PF01370">
    <property type="entry name" value="Epimerase"/>
    <property type="match status" value="1"/>
</dbReference>
<keyword evidence="8" id="KW-1185">Reference proteome</keyword>
<dbReference type="PANTHER" id="PTHR43574">
    <property type="entry name" value="EPIMERASE-RELATED"/>
    <property type="match status" value="1"/>
</dbReference>
<accession>A0A9K3ELI4</accession>
<dbReference type="AlphaFoldDB" id="A0A9K3ELI4"/>
<feature type="transmembrane region" description="Helical" evidence="5">
    <location>
        <begin position="109"/>
        <end position="128"/>
    </location>
</feature>
<keyword evidence="5" id="KW-1133">Transmembrane helix</keyword>
<feature type="transmembrane region" description="Helical" evidence="5">
    <location>
        <begin position="47"/>
        <end position="64"/>
    </location>
</feature>
<reference evidence="7" key="2">
    <citation type="submission" date="2020-06" db="EMBL/GenBank/DDBJ databases">
        <title>Helianthus annuus Genome sequencing and assembly Release 2.</title>
        <authorList>
            <person name="Gouzy J."/>
            <person name="Langlade N."/>
            <person name="Munos S."/>
        </authorList>
    </citation>
    <scope>NUCLEOTIDE SEQUENCE</scope>
    <source>
        <tissue evidence="7">Leaves</tissue>
    </source>
</reference>
<sequence length="168" mass="18337">MGFFLPENSLSNLERHGGEGRGGEGREGEGFLTREHTGKVMTLKDALVGYFVSSIVSLIVKCKVTTSRPKGVWVGILAVQPFGGFIIYAEIWMGKTVNSSANIRSKTGYSVLVTGAAGFVGTHISAILKRHDDCVLGLDNFNNYYDPTLKGLVKFCWKKVGFLLWKGT</sequence>
<evidence type="ECO:0000259" key="6">
    <source>
        <dbReference type="Pfam" id="PF01370"/>
    </source>
</evidence>
<evidence type="ECO:0000256" key="3">
    <source>
        <dbReference type="ARBA" id="ARBA00023235"/>
    </source>
</evidence>
<evidence type="ECO:0000313" key="7">
    <source>
        <dbReference type="EMBL" id="KAF5775837.1"/>
    </source>
</evidence>
<dbReference type="Gene3D" id="3.40.50.720">
    <property type="entry name" value="NAD(P)-binding Rossmann-like Domain"/>
    <property type="match status" value="1"/>
</dbReference>
<dbReference type="InterPro" id="IPR001509">
    <property type="entry name" value="Epimerase_deHydtase"/>
</dbReference>
<comment type="caution">
    <text evidence="7">The sequence shown here is derived from an EMBL/GenBank/DDBJ whole genome shotgun (WGS) entry which is preliminary data.</text>
</comment>
<evidence type="ECO:0000256" key="1">
    <source>
        <dbReference type="ARBA" id="ARBA00007637"/>
    </source>
</evidence>
<keyword evidence="2" id="KW-0520">NAD</keyword>
<evidence type="ECO:0000256" key="4">
    <source>
        <dbReference type="SAM" id="MobiDB-lite"/>
    </source>
</evidence>
<feature type="region of interest" description="Disordered" evidence="4">
    <location>
        <begin position="1"/>
        <end position="31"/>
    </location>
</feature>
<dbReference type="InterPro" id="IPR036291">
    <property type="entry name" value="NAD(P)-bd_dom_sf"/>
</dbReference>
<protein>
    <submittedName>
        <fullName evidence="7">UDP-glucuronate 4-epimerase</fullName>
        <ecNumber evidence="7">5.1.3.6</ecNumber>
    </submittedName>
</protein>
<dbReference type="Proteomes" id="UP000215914">
    <property type="component" value="Unassembled WGS sequence"/>
</dbReference>
<evidence type="ECO:0000256" key="2">
    <source>
        <dbReference type="ARBA" id="ARBA00023027"/>
    </source>
</evidence>
<keyword evidence="3 7" id="KW-0413">Isomerase</keyword>
<dbReference type="EMBL" id="MNCJ02000328">
    <property type="protein sequence ID" value="KAF5775837.1"/>
    <property type="molecule type" value="Genomic_DNA"/>
</dbReference>
<feature type="compositionally biased region" description="Basic and acidic residues" evidence="4">
    <location>
        <begin position="13"/>
        <end position="31"/>
    </location>
</feature>
<reference evidence="7" key="1">
    <citation type="journal article" date="2017" name="Nature">
        <title>The sunflower genome provides insights into oil metabolism, flowering and Asterid evolution.</title>
        <authorList>
            <person name="Badouin H."/>
            <person name="Gouzy J."/>
            <person name="Grassa C.J."/>
            <person name="Murat F."/>
            <person name="Staton S.E."/>
            <person name="Cottret L."/>
            <person name="Lelandais-Briere C."/>
            <person name="Owens G.L."/>
            <person name="Carrere S."/>
            <person name="Mayjonade B."/>
            <person name="Legrand L."/>
            <person name="Gill N."/>
            <person name="Kane N.C."/>
            <person name="Bowers J.E."/>
            <person name="Hubner S."/>
            <person name="Bellec A."/>
            <person name="Berard A."/>
            <person name="Berges H."/>
            <person name="Blanchet N."/>
            <person name="Boniface M.C."/>
            <person name="Brunel D."/>
            <person name="Catrice O."/>
            <person name="Chaidir N."/>
            <person name="Claudel C."/>
            <person name="Donnadieu C."/>
            <person name="Faraut T."/>
            <person name="Fievet G."/>
            <person name="Helmstetter N."/>
            <person name="King M."/>
            <person name="Knapp S.J."/>
            <person name="Lai Z."/>
            <person name="Le Paslier M.C."/>
            <person name="Lippi Y."/>
            <person name="Lorenzon L."/>
            <person name="Mandel J.R."/>
            <person name="Marage G."/>
            <person name="Marchand G."/>
            <person name="Marquand E."/>
            <person name="Bret-Mestries E."/>
            <person name="Morien E."/>
            <person name="Nambeesan S."/>
            <person name="Nguyen T."/>
            <person name="Pegot-Espagnet P."/>
            <person name="Pouilly N."/>
            <person name="Raftis F."/>
            <person name="Sallet E."/>
            <person name="Schiex T."/>
            <person name="Thomas J."/>
            <person name="Vandecasteele C."/>
            <person name="Vares D."/>
            <person name="Vear F."/>
            <person name="Vautrin S."/>
            <person name="Crespi M."/>
            <person name="Mangin B."/>
            <person name="Burke J.M."/>
            <person name="Salse J."/>
            <person name="Munos S."/>
            <person name="Vincourt P."/>
            <person name="Rieseberg L.H."/>
            <person name="Langlade N.B."/>
        </authorList>
    </citation>
    <scope>NUCLEOTIDE SEQUENCE</scope>
    <source>
        <tissue evidence="7">Leaves</tissue>
    </source>
</reference>
<name>A0A9K3ELI4_HELAN</name>
<dbReference type="GO" id="GO:0050378">
    <property type="term" value="F:UDP-glucuronate 4-epimerase activity"/>
    <property type="evidence" value="ECO:0007669"/>
    <property type="project" value="UniProtKB-EC"/>
</dbReference>
<comment type="similarity">
    <text evidence="1">Belongs to the NAD(P)-dependent epimerase/dehydratase family.</text>
</comment>
<dbReference type="EC" id="5.1.3.6" evidence="7"/>
<evidence type="ECO:0000256" key="5">
    <source>
        <dbReference type="SAM" id="Phobius"/>
    </source>
</evidence>
<dbReference type="Gramene" id="mRNA:HanXRQr2_Chr13g0616501">
    <property type="protein sequence ID" value="mRNA:HanXRQr2_Chr13g0616501"/>
    <property type="gene ID" value="HanXRQr2_Chr13g0616501"/>
</dbReference>
<proteinExistence type="inferred from homology"/>
<evidence type="ECO:0000313" key="8">
    <source>
        <dbReference type="Proteomes" id="UP000215914"/>
    </source>
</evidence>
<feature type="domain" description="NAD-dependent epimerase/dehydratase" evidence="6">
    <location>
        <begin position="111"/>
        <end position="146"/>
    </location>
</feature>
<gene>
    <name evidence="7" type="ORF">HanXRQr2_Chr13g0616501</name>
</gene>
<organism evidence="7 8">
    <name type="scientific">Helianthus annuus</name>
    <name type="common">Common sunflower</name>
    <dbReference type="NCBI Taxonomy" id="4232"/>
    <lineage>
        <taxon>Eukaryota</taxon>
        <taxon>Viridiplantae</taxon>
        <taxon>Streptophyta</taxon>
        <taxon>Embryophyta</taxon>
        <taxon>Tracheophyta</taxon>
        <taxon>Spermatophyta</taxon>
        <taxon>Magnoliopsida</taxon>
        <taxon>eudicotyledons</taxon>
        <taxon>Gunneridae</taxon>
        <taxon>Pentapetalae</taxon>
        <taxon>asterids</taxon>
        <taxon>campanulids</taxon>
        <taxon>Asterales</taxon>
        <taxon>Asteraceae</taxon>
        <taxon>Asteroideae</taxon>
        <taxon>Heliantheae alliance</taxon>
        <taxon>Heliantheae</taxon>
        <taxon>Helianthus</taxon>
    </lineage>
</organism>
<dbReference type="SUPFAM" id="SSF51735">
    <property type="entry name" value="NAD(P)-binding Rossmann-fold domains"/>
    <property type="match status" value="1"/>
</dbReference>